<evidence type="ECO:0000256" key="1">
    <source>
        <dbReference type="ARBA" id="ARBA00022676"/>
    </source>
</evidence>
<dbReference type="EMBL" id="SRYJ01000001">
    <property type="protein sequence ID" value="TGY73369.1"/>
    <property type="molecule type" value="Genomic_DNA"/>
</dbReference>
<evidence type="ECO:0000313" key="5">
    <source>
        <dbReference type="Proteomes" id="UP000310760"/>
    </source>
</evidence>
<proteinExistence type="predicted"/>
<sequence>MPKVSVIIPVYGVEKYIERCARSLFEQTLDDIEYLFIDDCTPDDSIGILKTVFNEYPQRKAQVIIHRMEINSGQAVVREFGMKHATGDYVIHCDSDDWIDTSAYKEMYELAIMEDADVVVCDFYNVGEYKKSKVLGCRNSNKEIFFKNIISQRDQGALWNKMFKRTSCFKDVIWAKGDMGEDMLMCLQFVYNASKVVHLPKAFYYYYNNPLSISSAMSKEAIVHRFQQSIANANDLVYFFKRNGIYEQYSDEVDCVLFSKKNQLLPLIGEMEYYTLWKNTFSELNYKVLFNSNISFVMKIKHILALMKLYCKIFQK</sequence>
<accession>A0A4V3RU32</accession>
<feature type="domain" description="Glycosyltransferase 2-like" evidence="3">
    <location>
        <begin position="5"/>
        <end position="139"/>
    </location>
</feature>
<name>A0A4V3RU32_9BACT</name>
<dbReference type="Proteomes" id="UP000310760">
    <property type="component" value="Unassembled WGS sequence"/>
</dbReference>
<dbReference type="CDD" id="cd00761">
    <property type="entry name" value="Glyco_tranf_GTA_type"/>
    <property type="match status" value="1"/>
</dbReference>
<dbReference type="InterPro" id="IPR001173">
    <property type="entry name" value="Glyco_trans_2-like"/>
</dbReference>
<dbReference type="InterPro" id="IPR029044">
    <property type="entry name" value="Nucleotide-diphossugar_trans"/>
</dbReference>
<gene>
    <name evidence="4" type="ORF">E5339_00040</name>
</gene>
<keyword evidence="1" id="KW-0328">Glycosyltransferase</keyword>
<dbReference type="SUPFAM" id="SSF53448">
    <property type="entry name" value="Nucleotide-diphospho-sugar transferases"/>
    <property type="match status" value="1"/>
</dbReference>
<protein>
    <submittedName>
        <fullName evidence="4">Glycosyltransferase family 2 protein</fullName>
    </submittedName>
</protein>
<dbReference type="RefSeq" id="WP_135950196.1">
    <property type="nucleotide sequence ID" value="NZ_CAOOJZ010000003.1"/>
</dbReference>
<dbReference type="Gene3D" id="3.90.550.10">
    <property type="entry name" value="Spore Coat Polysaccharide Biosynthesis Protein SpsA, Chain A"/>
    <property type="match status" value="1"/>
</dbReference>
<dbReference type="PANTHER" id="PTHR22916">
    <property type="entry name" value="GLYCOSYLTRANSFERASE"/>
    <property type="match status" value="1"/>
</dbReference>
<dbReference type="AlphaFoldDB" id="A0A4V3RU32"/>
<dbReference type="GO" id="GO:0016758">
    <property type="term" value="F:hexosyltransferase activity"/>
    <property type="evidence" value="ECO:0007669"/>
    <property type="project" value="UniProtKB-ARBA"/>
</dbReference>
<evidence type="ECO:0000259" key="3">
    <source>
        <dbReference type="Pfam" id="PF00535"/>
    </source>
</evidence>
<comment type="caution">
    <text evidence="4">The sequence shown here is derived from an EMBL/GenBank/DDBJ whole genome shotgun (WGS) entry which is preliminary data.</text>
</comment>
<reference evidence="4 5" key="1">
    <citation type="submission" date="2019-04" db="EMBL/GenBank/DDBJ databases">
        <title>Microbes associate with the intestines of laboratory mice.</title>
        <authorList>
            <person name="Navarre W."/>
            <person name="Wong E."/>
            <person name="Huang K."/>
            <person name="Tropini C."/>
            <person name="Ng K."/>
            <person name="Yu B."/>
        </authorList>
    </citation>
    <scope>NUCLEOTIDE SEQUENCE [LARGE SCALE GENOMIC DNA]</scope>
    <source>
        <strain evidence="4 5">NM22_B1</strain>
    </source>
</reference>
<evidence type="ECO:0000313" key="4">
    <source>
        <dbReference type="EMBL" id="TGY73369.1"/>
    </source>
</evidence>
<keyword evidence="2 4" id="KW-0808">Transferase</keyword>
<dbReference type="PANTHER" id="PTHR22916:SF51">
    <property type="entry name" value="GLYCOSYLTRANSFERASE EPSH-RELATED"/>
    <property type="match status" value="1"/>
</dbReference>
<dbReference type="Pfam" id="PF00535">
    <property type="entry name" value="Glycos_transf_2"/>
    <property type="match status" value="1"/>
</dbReference>
<evidence type="ECO:0000256" key="2">
    <source>
        <dbReference type="ARBA" id="ARBA00022679"/>
    </source>
</evidence>
<organism evidence="4 5">
    <name type="scientific">Phocaeicola sartorii</name>
    <dbReference type="NCBI Taxonomy" id="671267"/>
    <lineage>
        <taxon>Bacteria</taxon>
        <taxon>Pseudomonadati</taxon>
        <taxon>Bacteroidota</taxon>
        <taxon>Bacteroidia</taxon>
        <taxon>Bacteroidales</taxon>
        <taxon>Bacteroidaceae</taxon>
        <taxon>Phocaeicola</taxon>
    </lineage>
</organism>